<feature type="region of interest" description="Disordered" evidence="1">
    <location>
        <begin position="1"/>
        <end position="23"/>
    </location>
</feature>
<proteinExistence type="predicted"/>
<evidence type="ECO:0000313" key="2">
    <source>
        <dbReference type="EMBL" id="KIN02205.1"/>
    </source>
</evidence>
<dbReference type="EMBL" id="KN832875">
    <property type="protein sequence ID" value="KIN02205.1"/>
    <property type="molecule type" value="Genomic_DNA"/>
</dbReference>
<evidence type="ECO:0000256" key="1">
    <source>
        <dbReference type="SAM" id="MobiDB-lite"/>
    </source>
</evidence>
<protein>
    <submittedName>
        <fullName evidence="2">Uncharacterized protein</fullName>
    </submittedName>
</protein>
<dbReference type="HOGENOM" id="CLU_2705480_0_0_1"/>
<keyword evidence="3" id="KW-1185">Reference proteome</keyword>
<evidence type="ECO:0000313" key="3">
    <source>
        <dbReference type="Proteomes" id="UP000054321"/>
    </source>
</evidence>
<gene>
    <name evidence="2" type="ORF">OIDMADRAFT_18874</name>
</gene>
<organism evidence="2 3">
    <name type="scientific">Oidiodendron maius (strain Zn)</name>
    <dbReference type="NCBI Taxonomy" id="913774"/>
    <lineage>
        <taxon>Eukaryota</taxon>
        <taxon>Fungi</taxon>
        <taxon>Dikarya</taxon>
        <taxon>Ascomycota</taxon>
        <taxon>Pezizomycotina</taxon>
        <taxon>Leotiomycetes</taxon>
        <taxon>Leotiomycetes incertae sedis</taxon>
        <taxon>Myxotrichaceae</taxon>
        <taxon>Oidiodendron</taxon>
    </lineage>
</organism>
<feature type="compositionally biased region" description="Basic and acidic residues" evidence="1">
    <location>
        <begin position="12"/>
        <end position="23"/>
    </location>
</feature>
<accession>A0A0C3HGG8</accession>
<reference evidence="2 3" key="1">
    <citation type="submission" date="2014-04" db="EMBL/GenBank/DDBJ databases">
        <authorList>
            <consortium name="DOE Joint Genome Institute"/>
            <person name="Kuo A."/>
            <person name="Martino E."/>
            <person name="Perotto S."/>
            <person name="Kohler A."/>
            <person name="Nagy L.G."/>
            <person name="Floudas D."/>
            <person name="Copeland A."/>
            <person name="Barry K.W."/>
            <person name="Cichocki N."/>
            <person name="Veneault-Fourrey C."/>
            <person name="LaButti K."/>
            <person name="Lindquist E.A."/>
            <person name="Lipzen A."/>
            <person name="Lundell T."/>
            <person name="Morin E."/>
            <person name="Murat C."/>
            <person name="Sun H."/>
            <person name="Tunlid A."/>
            <person name="Henrissat B."/>
            <person name="Grigoriev I.V."/>
            <person name="Hibbett D.S."/>
            <person name="Martin F."/>
            <person name="Nordberg H.P."/>
            <person name="Cantor M.N."/>
            <person name="Hua S.X."/>
        </authorList>
    </citation>
    <scope>NUCLEOTIDE SEQUENCE [LARGE SCALE GENOMIC DNA]</scope>
    <source>
        <strain evidence="2 3">Zn</strain>
    </source>
</reference>
<sequence length="73" mass="8424">MQLQSRTIQQDLKSKVQGKENKPVPHADITHFYFCPPKRCLTTLKCLPNPRANANVMPDGRSMQRAYFPFYAV</sequence>
<reference evidence="3" key="2">
    <citation type="submission" date="2015-01" db="EMBL/GenBank/DDBJ databases">
        <title>Evolutionary Origins and Diversification of the Mycorrhizal Mutualists.</title>
        <authorList>
            <consortium name="DOE Joint Genome Institute"/>
            <consortium name="Mycorrhizal Genomics Consortium"/>
            <person name="Kohler A."/>
            <person name="Kuo A."/>
            <person name="Nagy L.G."/>
            <person name="Floudas D."/>
            <person name="Copeland A."/>
            <person name="Barry K.W."/>
            <person name="Cichocki N."/>
            <person name="Veneault-Fourrey C."/>
            <person name="LaButti K."/>
            <person name="Lindquist E.A."/>
            <person name="Lipzen A."/>
            <person name="Lundell T."/>
            <person name="Morin E."/>
            <person name="Murat C."/>
            <person name="Riley R."/>
            <person name="Ohm R."/>
            <person name="Sun H."/>
            <person name="Tunlid A."/>
            <person name="Henrissat B."/>
            <person name="Grigoriev I.V."/>
            <person name="Hibbett D.S."/>
            <person name="Martin F."/>
        </authorList>
    </citation>
    <scope>NUCLEOTIDE SEQUENCE [LARGE SCALE GENOMIC DNA]</scope>
    <source>
        <strain evidence="3">Zn</strain>
    </source>
</reference>
<dbReference type="InParanoid" id="A0A0C3HGG8"/>
<dbReference type="AlphaFoldDB" id="A0A0C3HGG8"/>
<name>A0A0C3HGG8_OIDMZ</name>
<feature type="compositionally biased region" description="Polar residues" evidence="1">
    <location>
        <begin position="1"/>
        <end position="11"/>
    </location>
</feature>
<dbReference type="Proteomes" id="UP000054321">
    <property type="component" value="Unassembled WGS sequence"/>
</dbReference>